<keyword evidence="3" id="KW-1185">Reference proteome</keyword>
<dbReference type="EMBL" id="HG793158">
    <property type="protein sequence ID" value="CRL28084.1"/>
    <property type="molecule type" value="Genomic_DNA"/>
</dbReference>
<evidence type="ECO:0000313" key="2">
    <source>
        <dbReference type="EMBL" id="CRL28084.1"/>
    </source>
</evidence>
<feature type="region of interest" description="Disordered" evidence="1">
    <location>
        <begin position="203"/>
        <end position="255"/>
    </location>
</feature>
<feature type="compositionally biased region" description="Polar residues" evidence="1">
    <location>
        <begin position="319"/>
        <end position="336"/>
    </location>
</feature>
<evidence type="ECO:0000313" key="3">
    <source>
        <dbReference type="Proteomes" id="UP000053732"/>
    </source>
</evidence>
<reference evidence="2 3" key="1">
    <citation type="journal article" date="2014" name="Nat. Commun.">
        <title>Multiple recent horizontal transfers of a large genomic region in cheese making fungi.</title>
        <authorList>
            <person name="Cheeseman K."/>
            <person name="Ropars J."/>
            <person name="Renault P."/>
            <person name="Dupont J."/>
            <person name="Gouzy J."/>
            <person name="Branca A."/>
            <person name="Abraham A.L."/>
            <person name="Ceppi M."/>
            <person name="Conseiller E."/>
            <person name="Debuchy R."/>
            <person name="Malagnac F."/>
            <person name="Goarin A."/>
            <person name="Silar P."/>
            <person name="Lacoste S."/>
            <person name="Sallet E."/>
            <person name="Bensimon A."/>
            <person name="Giraud T."/>
            <person name="Brygoo Y."/>
        </authorList>
    </citation>
    <scope>NUCLEOTIDE SEQUENCE [LARGE SCALE GENOMIC DNA]</scope>
    <source>
        <strain evidence="3">FM 013</strain>
    </source>
</reference>
<feature type="compositionally biased region" description="Basic and acidic residues" evidence="1">
    <location>
        <begin position="206"/>
        <end position="221"/>
    </location>
</feature>
<feature type="compositionally biased region" description="Polar residues" evidence="1">
    <location>
        <begin position="85"/>
        <end position="110"/>
    </location>
</feature>
<feature type="region of interest" description="Disordered" evidence="1">
    <location>
        <begin position="55"/>
        <end position="149"/>
    </location>
</feature>
<protein>
    <submittedName>
        <fullName evidence="2">Str. FM013</fullName>
    </submittedName>
</protein>
<name>A0A0G4PNW2_PENC3</name>
<dbReference type="AlphaFoldDB" id="A0A0G4PNW2"/>
<evidence type="ECO:0000256" key="1">
    <source>
        <dbReference type="SAM" id="MobiDB-lite"/>
    </source>
</evidence>
<dbReference type="STRING" id="1429867.A0A0G4PNW2"/>
<feature type="region of interest" description="Disordered" evidence="1">
    <location>
        <begin position="314"/>
        <end position="336"/>
    </location>
</feature>
<sequence>MATLTMTPTRQPLGCLDMPLMRSKLNRQNQQNGAMSMKSTPMKSSIFIDADSENVNPASYSTKRKRTFEDDEDKSASKPIKTSRMALSTRINISPRLSTPSKIPSITTPRSAPILKPAGRSPPPKSSKSATRRSLIAKPRSEQYTKRGVARPFSLASVLAQSTTPKPAPTPKAPASWSFDIHVDTEQEEMTNLMQHSTTVLDISDDEGKSDTSTHGKENIPPHELGIELPSARQSTATIPAAARKSPKMDEPRSPLGELNAAEYYAEDCNAFSYTIVYDDEEHAPEFKKPSSPLSQSQEALVTTSIASVLDAVTPVPAETQQQNLEDSTDSTKSAL</sequence>
<gene>
    <name evidence="2" type="ORF">PCAMFM013_S025g000142</name>
</gene>
<dbReference type="Proteomes" id="UP000053732">
    <property type="component" value="Unassembled WGS sequence"/>
</dbReference>
<accession>A0A0G4PNW2</accession>
<organism evidence="2 3">
    <name type="scientific">Penicillium camemberti (strain FM 013)</name>
    <dbReference type="NCBI Taxonomy" id="1429867"/>
    <lineage>
        <taxon>Eukaryota</taxon>
        <taxon>Fungi</taxon>
        <taxon>Dikarya</taxon>
        <taxon>Ascomycota</taxon>
        <taxon>Pezizomycotina</taxon>
        <taxon>Eurotiomycetes</taxon>
        <taxon>Eurotiomycetidae</taxon>
        <taxon>Eurotiales</taxon>
        <taxon>Aspergillaceae</taxon>
        <taxon>Penicillium</taxon>
    </lineage>
</organism>
<proteinExistence type="predicted"/>